<keyword evidence="2" id="KW-0472">Membrane</keyword>
<sequence length="147" mass="16588">MHTVKHLKGSSSQPLPKRPSGIKGYTPAMLLASLLGTYLDLYFTGKGVYDFPMRPFSDIFTINILFTLAVLPILMISLLKIMESLRGRFRWMFVLAISIAMAAAEKMAESIGIFVHAENWHHLYTFIGYCLFIGLIAAFHGWMNGNR</sequence>
<keyword evidence="2" id="KW-1133">Transmembrane helix</keyword>
<evidence type="ECO:0000313" key="3">
    <source>
        <dbReference type="EMBL" id="UYG95284.1"/>
    </source>
</evidence>
<dbReference type="NCBIfam" id="NF041644">
    <property type="entry name" value="CBO0543_fam"/>
    <property type="match status" value="1"/>
</dbReference>
<protein>
    <recommendedName>
        <fullName evidence="5">Group-specific protein</fullName>
    </recommendedName>
</protein>
<feature type="region of interest" description="Disordered" evidence="1">
    <location>
        <begin position="1"/>
        <end position="20"/>
    </location>
</feature>
<dbReference type="InterPro" id="IPR048147">
    <property type="entry name" value="CBO0543-like"/>
</dbReference>
<keyword evidence="2" id="KW-0812">Transmembrane</keyword>
<dbReference type="AlphaFoldDB" id="A0AA46P5E2"/>
<organism evidence="3 4">
    <name type="scientific">Cytobacillus firmus</name>
    <name type="common">Bacillus firmus</name>
    <dbReference type="NCBI Taxonomy" id="1399"/>
    <lineage>
        <taxon>Bacteria</taxon>
        <taxon>Bacillati</taxon>
        <taxon>Bacillota</taxon>
        <taxon>Bacilli</taxon>
        <taxon>Bacillales</taxon>
        <taxon>Bacillaceae</taxon>
        <taxon>Cytobacillus</taxon>
    </lineage>
</organism>
<evidence type="ECO:0000256" key="2">
    <source>
        <dbReference type="SAM" id="Phobius"/>
    </source>
</evidence>
<feature type="transmembrane region" description="Helical" evidence="2">
    <location>
        <begin position="91"/>
        <end position="117"/>
    </location>
</feature>
<dbReference type="Proteomes" id="UP001163104">
    <property type="component" value="Chromosome"/>
</dbReference>
<feature type="transmembrane region" description="Helical" evidence="2">
    <location>
        <begin position="21"/>
        <end position="39"/>
    </location>
</feature>
<evidence type="ECO:0000256" key="1">
    <source>
        <dbReference type="SAM" id="MobiDB-lite"/>
    </source>
</evidence>
<proteinExistence type="predicted"/>
<gene>
    <name evidence="3" type="ORF">OD459_24405</name>
</gene>
<dbReference type="RefSeq" id="WP_053071317.1">
    <property type="nucleotide sequence ID" value="NZ_CP107027.1"/>
</dbReference>
<feature type="transmembrane region" description="Helical" evidence="2">
    <location>
        <begin position="123"/>
        <end position="143"/>
    </location>
</feature>
<feature type="transmembrane region" description="Helical" evidence="2">
    <location>
        <begin position="59"/>
        <end position="79"/>
    </location>
</feature>
<evidence type="ECO:0008006" key="5">
    <source>
        <dbReference type="Google" id="ProtNLM"/>
    </source>
</evidence>
<dbReference type="EMBL" id="CP107027">
    <property type="protein sequence ID" value="UYG95284.1"/>
    <property type="molecule type" value="Genomic_DNA"/>
</dbReference>
<evidence type="ECO:0000313" key="4">
    <source>
        <dbReference type="Proteomes" id="UP001163104"/>
    </source>
</evidence>
<reference evidence="3" key="1">
    <citation type="submission" date="2022-10" db="EMBL/GenBank/DDBJ databases">
        <title>Mechanism of multi-heavy metal repair in Cytobacillus Firmus M7.</title>
        <authorList>
            <person name="Li X."/>
            <person name="Yu C."/>
        </authorList>
    </citation>
    <scope>NUCLEOTIDE SEQUENCE</scope>
    <source>
        <strain evidence="3">M7</strain>
    </source>
</reference>
<accession>A0AA46P5E2</accession>
<name>A0AA46P5E2_CYTFI</name>